<name>A0A4T0WZS4_9ASCO</name>
<accession>A0A4T0WZS4</accession>
<protein>
    <recommendedName>
        <fullName evidence="2">Micro-fibrillar-associated protein 1 C-terminal domain-containing protein</fullName>
    </recommendedName>
</protein>
<gene>
    <name evidence="3" type="ORF">CANINC_002995</name>
</gene>
<dbReference type="AlphaFoldDB" id="A0A4T0WZS4"/>
<dbReference type="InterPro" id="IPR009730">
    <property type="entry name" value="MFAP1_C"/>
</dbReference>
<evidence type="ECO:0000313" key="3">
    <source>
        <dbReference type="EMBL" id="TID24739.1"/>
    </source>
</evidence>
<sequence length="107" mass="11960">MSESSGSGSGSGSESESDQGFTRKVVFKRKEKGVAKEVVKVDSSLAETIIARNNSRITNESSVEGEAALVQHLDDSEAPGDLEEWKLRELKRLHRDRNERLEREERS</sequence>
<evidence type="ECO:0000256" key="1">
    <source>
        <dbReference type="SAM" id="MobiDB-lite"/>
    </source>
</evidence>
<dbReference type="EMBL" id="SELW01000486">
    <property type="protein sequence ID" value="TID24739.1"/>
    <property type="molecule type" value="Genomic_DNA"/>
</dbReference>
<organism evidence="3 4">
    <name type="scientific">Pichia inconspicua</name>
    <dbReference type="NCBI Taxonomy" id="52247"/>
    <lineage>
        <taxon>Eukaryota</taxon>
        <taxon>Fungi</taxon>
        <taxon>Dikarya</taxon>
        <taxon>Ascomycota</taxon>
        <taxon>Saccharomycotina</taxon>
        <taxon>Pichiomycetes</taxon>
        <taxon>Pichiales</taxon>
        <taxon>Pichiaceae</taxon>
        <taxon>Pichia</taxon>
    </lineage>
</organism>
<reference evidence="3 4" key="1">
    <citation type="journal article" date="2019" name="Front. Genet.">
        <title>Whole-Genome Sequencing of the Opportunistic Yeast Pathogen Candida inconspicua Uncovers Its Hybrid Origin.</title>
        <authorList>
            <person name="Mixao V."/>
            <person name="Hansen A.P."/>
            <person name="Saus E."/>
            <person name="Boekhout T."/>
            <person name="Lass-Florl C."/>
            <person name="Gabaldon T."/>
        </authorList>
    </citation>
    <scope>NUCLEOTIDE SEQUENCE [LARGE SCALE GENOMIC DNA]</scope>
    <source>
        <strain evidence="3 4">CBS 180</strain>
    </source>
</reference>
<proteinExistence type="predicted"/>
<evidence type="ECO:0000259" key="2">
    <source>
        <dbReference type="Pfam" id="PF06991"/>
    </source>
</evidence>
<feature type="domain" description="Micro-fibrillar-associated protein 1 C-terminal" evidence="2">
    <location>
        <begin position="34"/>
        <end position="105"/>
    </location>
</feature>
<dbReference type="Proteomes" id="UP000307173">
    <property type="component" value="Unassembled WGS sequence"/>
</dbReference>
<comment type="caution">
    <text evidence="3">The sequence shown here is derived from an EMBL/GenBank/DDBJ whole genome shotgun (WGS) entry which is preliminary data.</text>
</comment>
<keyword evidence="4" id="KW-1185">Reference proteome</keyword>
<feature type="region of interest" description="Disordered" evidence="1">
    <location>
        <begin position="1"/>
        <end position="22"/>
    </location>
</feature>
<evidence type="ECO:0000313" key="4">
    <source>
        <dbReference type="Proteomes" id="UP000307173"/>
    </source>
</evidence>
<dbReference type="Pfam" id="PF06991">
    <property type="entry name" value="MFAP1"/>
    <property type="match status" value="1"/>
</dbReference>